<reference evidence="3 4" key="1">
    <citation type="journal article" date="2018" name="Evol. Lett.">
        <title>Horizontal gene cluster transfer increased hallucinogenic mushroom diversity.</title>
        <authorList>
            <person name="Reynolds H.T."/>
            <person name="Vijayakumar V."/>
            <person name="Gluck-Thaler E."/>
            <person name="Korotkin H.B."/>
            <person name="Matheny P.B."/>
            <person name="Slot J.C."/>
        </authorList>
    </citation>
    <scope>NUCLEOTIDE SEQUENCE [LARGE SCALE GENOMIC DNA]</scope>
    <source>
        <strain evidence="3 4">SRW20</strain>
    </source>
</reference>
<evidence type="ECO:0000313" key="4">
    <source>
        <dbReference type="Proteomes" id="UP000284706"/>
    </source>
</evidence>
<name>A0A409VYU4_9AGAR</name>
<dbReference type="EMBL" id="NHYE01005502">
    <property type="protein sequence ID" value="PPQ71442.1"/>
    <property type="molecule type" value="Genomic_DNA"/>
</dbReference>
<evidence type="ECO:0000313" key="3">
    <source>
        <dbReference type="EMBL" id="PPQ71442.1"/>
    </source>
</evidence>
<keyword evidence="2" id="KW-0812">Transmembrane</keyword>
<feature type="compositionally biased region" description="Basic and acidic residues" evidence="1">
    <location>
        <begin position="129"/>
        <end position="138"/>
    </location>
</feature>
<feature type="compositionally biased region" description="Basic residues" evidence="1">
    <location>
        <begin position="71"/>
        <end position="86"/>
    </location>
</feature>
<gene>
    <name evidence="3" type="ORF">CVT26_011139</name>
</gene>
<proteinExistence type="predicted"/>
<protein>
    <submittedName>
        <fullName evidence="3">Uncharacterized protein</fullName>
    </submittedName>
</protein>
<dbReference type="AlphaFoldDB" id="A0A409VYU4"/>
<keyword evidence="2" id="KW-1133">Transmembrane helix</keyword>
<evidence type="ECO:0000256" key="1">
    <source>
        <dbReference type="SAM" id="MobiDB-lite"/>
    </source>
</evidence>
<evidence type="ECO:0000256" key="2">
    <source>
        <dbReference type="SAM" id="Phobius"/>
    </source>
</evidence>
<sequence>MSSPTLLAFLIGFTSTSIIVAFALLVVATIKYRRNRHQVVVPARVRGPDSASAEVRFIIPRRALKTPSSKHNSRRSSKAKRNHHRPAGSAEAVELQRPSPHAGAPHSVGRAEVRLSRQEGSGPMPSDIEVPKGGDSREPTATQENMA</sequence>
<accession>A0A409VYU4</accession>
<feature type="transmembrane region" description="Helical" evidence="2">
    <location>
        <begin position="6"/>
        <end position="28"/>
    </location>
</feature>
<dbReference type="InParanoid" id="A0A409VYU4"/>
<keyword evidence="2" id="KW-0472">Membrane</keyword>
<dbReference type="Proteomes" id="UP000284706">
    <property type="component" value="Unassembled WGS sequence"/>
</dbReference>
<keyword evidence="4" id="KW-1185">Reference proteome</keyword>
<comment type="caution">
    <text evidence="3">The sequence shown here is derived from an EMBL/GenBank/DDBJ whole genome shotgun (WGS) entry which is preliminary data.</text>
</comment>
<feature type="region of interest" description="Disordered" evidence="1">
    <location>
        <begin position="61"/>
        <end position="147"/>
    </location>
</feature>
<organism evidence="3 4">
    <name type="scientific">Gymnopilus dilepis</name>
    <dbReference type="NCBI Taxonomy" id="231916"/>
    <lineage>
        <taxon>Eukaryota</taxon>
        <taxon>Fungi</taxon>
        <taxon>Dikarya</taxon>
        <taxon>Basidiomycota</taxon>
        <taxon>Agaricomycotina</taxon>
        <taxon>Agaricomycetes</taxon>
        <taxon>Agaricomycetidae</taxon>
        <taxon>Agaricales</taxon>
        <taxon>Agaricineae</taxon>
        <taxon>Hymenogastraceae</taxon>
        <taxon>Gymnopilus</taxon>
    </lineage>
</organism>